<dbReference type="EMBL" id="BARV01013344">
    <property type="protein sequence ID" value="GAI21607.1"/>
    <property type="molecule type" value="Genomic_DNA"/>
</dbReference>
<evidence type="ECO:0000313" key="1">
    <source>
        <dbReference type="EMBL" id="GAI21607.1"/>
    </source>
</evidence>
<dbReference type="AlphaFoldDB" id="X1LQH3"/>
<sequence length="114" mass="13467">FLKRYAERKEREEGEGEAVPENFEGEYFRCGVVIMEGELKRKMGDLAAIINYIKKLAERKYENIYLVGLSSKEDRNFITQISKAIQKKFRLQKFRCKSVKRDTPLIGYQICFKT</sequence>
<accession>X1LQH3</accession>
<comment type="caution">
    <text evidence="1">The sequence shown here is derived from an EMBL/GenBank/DDBJ whole genome shotgun (WGS) entry which is preliminary data.</text>
</comment>
<organism evidence="1">
    <name type="scientific">marine sediment metagenome</name>
    <dbReference type="NCBI Taxonomy" id="412755"/>
    <lineage>
        <taxon>unclassified sequences</taxon>
        <taxon>metagenomes</taxon>
        <taxon>ecological metagenomes</taxon>
    </lineage>
</organism>
<gene>
    <name evidence="1" type="ORF">S06H3_24159</name>
</gene>
<proteinExistence type="predicted"/>
<name>X1LQH3_9ZZZZ</name>
<feature type="non-terminal residue" evidence="1">
    <location>
        <position position="1"/>
    </location>
</feature>
<reference evidence="1" key="1">
    <citation type="journal article" date="2014" name="Front. Microbiol.">
        <title>High frequency of phylogenetically diverse reductive dehalogenase-homologous genes in deep subseafloor sedimentary metagenomes.</title>
        <authorList>
            <person name="Kawai M."/>
            <person name="Futagami T."/>
            <person name="Toyoda A."/>
            <person name="Takaki Y."/>
            <person name="Nishi S."/>
            <person name="Hori S."/>
            <person name="Arai W."/>
            <person name="Tsubouchi T."/>
            <person name="Morono Y."/>
            <person name="Uchiyama I."/>
            <person name="Ito T."/>
            <person name="Fujiyama A."/>
            <person name="Inagaki F."/>
            <person name="Takami H."/>
        </authorList>
    </citation>
    <scope>NUCLEOTIDE SEQUENCE</scope>
    <source>
        <strain evidence="1">Expedition CK06-06</strain>
    </source>
</reference>
<protein>
    <submittedName>
        <fullName evidence="1">Uncharacterized protein</fullName>
    </submittedName>
</protein>